<name>A0ABN0XWA1_9ALTE</name>
<evidence type="ECO:0000256" key="1">
    <source>
        <dbReference type="ARBA" id="ARBA00022448"/>
    </source>
</evidence>
<dbReference type="InterPro" id="IPR002323">
    <property type="entry name" value="Cyt_CIE"/>
</dbReference>
<dbReference type="EMBL" id="BAAAEI010000031">
    <property type="protein sequence ID" value="GAA0374628.1"/>
    <property type="molecule type" value="Genomic_DNA"/>
</dbReference>
<proteinExistence type="predicted"/>
<evidence type="ECO:0000256" key="3">
    <source>
        <dbReference type="ARBA" id="ARBA00022723"/>
    </source>
</evidence>
<keyword evidence="5 6" id="KW-0408">Iron</keyword>
<evidence type="ECO:0000313" key="9">
    <source>
        <dbReference type="EMBL" id="GAA0374628.1"/>
    </source>
</evidence>
<comment type="caution">
    <text evidence="9">The sequence shown here is derived from an EMBL/GenBank/DDBJ whole genome shotgun (WGS) entry which is preliminary data.</text>
</comment>
<evidence type="ECO:0000256" key="5">
    <source>
        <dbReference type="ARBA" id="ARBA00023004"/>
    </source>
</evidence>
<dbReference type="PRINTS" id="PR00607">
    <property type="entry name" value="CYTCHROMECIE"/>
</dbReference>
<dbReference type="PANTHER" id="PTHR40942:SF4">
    <property type="entry name" value="CYTOCHROME C5"/>
    <property type="match status" value="1"/>
</dbReference>
<dbReference type="PANTHER" id="PTHR40942">
    <property type="match status" value="1"/>
</dbReference>
<dbReference type="Gene3D" id="1.10.760.10">
    <property type="entry name" value="Cytochrome c-like domain"/>
    <property type="match status" value="1"/>
</dbReference>
<feature type="chain" id="PRO_5045080884" evidence="7">
    <location>
        <begin position="22"/>
        <end position="132"/>
    </location>
</feature>
<dbReference type="PROSITE" id="PS51007">
    <property type="entry name" value="CYTC"/>
    <property type="match status" value="1"/>
</dbReference>
<feature type="signal peptide" evidence="7">
    <location>
        <begin position="1"/>
        <end position="21"/>
    </location>
</feature>
<evidence type="ECO:0000256" key="2">
    <source>
        <dbReference type="ARBA" id="ARBA00022617"/>
    </source>
</evidence>
<dbReference type="Pfam" id="PF13442">
    <property type="entry name" value="Cytochrome_CBB3"/>
    <property type="match status" value="1"/>
</dbReference>
<keyword evidence="3 6" id="KW-0479">Metal-binding</keyword>
<accession>A0ABN0XWA1</accession>
<feature type="domain" description="Cytochrome c" evidence="8">
    <location>
        <begin position="52"/>
        <end position="132"/>
    </location>
</feature>
<keyword evidence="10" id="KW-1185">Reference proteome</keyword>
<reference evidence="9 10" key="1">
    <citation type="journal article" date="2019" name="Int. J. Syst. Evol. Microbiol.">
        <title>The Global Catalogue of Microorganisms (GCM) 10K type strain sequencing project: providing services to taxonomists for standard genome sequencing and annotation.</title>
        <authorList>
            <consortium name="The Broad Institute Genomics Platform"/>
            <consortium name="The Broad Institute Genome Sequencing Center for Infectious Disease"/>
            <person name="Wu L."/>
            <person name="Ma J."/>
        </authorList>
    </citation>
    <scope>NUCLEOTIDE SEQUENCE [LARGE SCALE GENOMIC DNA]</scope>
    <source>
        <strain evidence="9 10">JCM 13378</strain>
    </source>
</reference>
<keyword evidence="4" id="KW-0249">Electron transport</keyword>
<organism evidence="9 10">
    <name type="scientific">Bowmanella denitrificans</name>
    <dbReference type="NCBI Taxonomy" id="366582"/>
    <lineage>
        <taxon>Bacteria</taxon>
        <taxon>Pseudomonadati</taxon>
        <taxon>Pseudomonadota</taxon>
        <taxon>Gammaproteobacteria</taxon>
        <taxon>Alteromonadales</taxon>
        <taxon>Alteromonadaceae</taxon>
        <taxon>Bowmanella</taxon>
    </lineage>
</organism>
<evidence type="ECO:0000256" key="6">
    <source>
        <dbReference type="PROSITE-ProRule" id="PRU00433"/>
    </source>
</evidence>
<dbReference type="InterPro" id="IPR036909">
    <property type="entry name" value="Cyt_c-like_dom_sf"/>
</dbReference>
<evidence type="ECO:0000313" key="10">
    <source>
        <dbReference type="Proteomes" id="UP001501757"/>
    </source>
</evidence>
<dbReference type="SUPFAM" id="SSF46626">
    <property type="entry name" value="Cytochrome c"/>
    <property type="match status" value="1"/>
</dbReference>
<evidence type="ECO:0000256" key="4">
    <source>
        <dbReference type="ARBA" id="ARBA00022982"/>
    </source>
</evidence>
<protein>
    <submittedName>
        <fullName evidence="9">Cytochrome c5 family protein</fullName>
    </submittedName>
</protein>
<sequence length="132" mass="13460">MKIKALLVLGAGLLGVFAGQADDMARDAIKDRIKPVGQIHVAGAQAQTAAASGPRSGADVFKSSCFACHGTGVMGAPKAGDAAGWNDRIAKGMDTLLNHAINGFNAMPPKGTCGNCSDEEIKAAIEHMIEGL</sequence>
<dbReference type="Proteomes" id="UP001501757">
    <property type="component" value="Unassembled WGS sequence"/>
</dbReference>
<evidence type="ECO:0000256" key="7">
    <source>
        <dbReference type="SAM" id="SignalP"/>
    </source>
</evidence>
<dbReference type="InterPro" id="IPR009056">
    <property type="entry name" value="Cyt_c-like_dom"/>
</dbReference>
<keyword evidence="7" id="KW-0732">Signal</keyword>
<gene>
    <name evidence="9" type="ORF">GCM10009092_43570</name>
</gene>
<keyword evidence="2 6" id="KW-0349">Heme</keyword>
<keyword evidence="1" id="KW-0813">Transport</keyword>
<evidence type="ECO:0000259" key="8">
    <source>
        <dbReference type="PROSITE" id="PS51007"/>
    </source>
</evidence>
<dbReference type="RefSeq" id="WP_343847491.1">
    <property type="nucleotide sequence ID" value="NZ_BAAAEI010000031.1"/>
</dbReference>